<feature type="compositionally biased region" description="Basic and acidic residues" evidence="1">
    <location>
        <begin position="71"/>
        <end position="80"/>
    </location>
</feature>
<protein>
    <submittedName>
        <fullName evidence="2">Uncharacterized protein</fullName>
    </submittedName>
</protein>
<dbReference type="AlphaFoldDB" id="A0A1D1ZJ24"/>
<name>A0A1D1ZJ24_9ARAE</name>
<evidence type="ECO:0000313" key="2">
    <source>
        <dbReference type="EMBL" id="JAT66928.1"/>
    </source>
</evidence>
<organism evidence="2">
    <name type="scientific">Anthurium amnicola</name>
    <dbReference type="NCBI Taxonomy" id="1678845"/>
    <lineage>
        <taxon>Eukaryota</taxon>
        <taxon>Viridiplantae</taxon>
        <taxon>Streptophyta</taxon>
        <taxon>Embryophyta</taxon>
        <taxon>Tracheophyta</taxon>
        <taxon>Spermatophyta</taxon>
        <taxon>Magnoliopsida</taxon>
        <taxon>Liliopsida</taxon>
        <taxon>Araceae</taxon>
        <taxon>Pothoideae</taxon>
        <taxon>Potheae</taxon>
        <taxon>Anthurium</taxon>
    </lineage>
</organism>
<sequence length="104" mass="11766">SPHHDDASAVRVNAKAPFRFQEPPPPRPPPLRSRHVLDGARPFDPPDSHGATSRCISIRWPSSPLLPTSDQEEKNRETERTHLLSFSLSLPPRLRLGLLLQRQQ</sequence>
<evidence type="ECO:0000256" key="1">
    <source>
        <dbReference type="SAM" id="MobiDB-lite"/>
    </source>
</evidence>
<feature type="region of interest" description="Disordered" evidence="1">
    <location>
        <begin position="1"/>
        <end position="80"/>
    </location>
</feature>
<gene>
    <name evidence="2" type="ORF">g.60219</name>
</gene>
<feature type="non-terminal residue" evidence="2">
    <location>
        <position position="1"/>
    </location>
</feature>
<feature type="compositionally biased region" description="Pro residues" evidence="1">
    <location>
        <begin position="22"/>
        <end position="31"/>
    </location>
</feature>
<accession>A0A1D1ZJ24</accession>
<proteinExistence type="predicted"/>
<dbReference type="EMBL" id="GDJX01001008">
    <property type="protein sequence ID" value="JAT66928.1"/>
    <property type="molecule type" value="Transcribed_RNA"/>
</dbReference>
<reference evidence="2" key="1">
    <citation type="submission" date="2015-07" db="EMBL/GenBank/DDBJ databases">
        <title>Transcriptome Assembly of Anthurium amnicola.</title>
        <authorList>
            <person name="Suzuki J."/>
        </authorList>
    </citation>
    <scope>NUCLEOTIDE SEQUENCE</scope>
</reference>